<organism evidence="8 9">
    <name type="scientific">Camelus ferus</name>
    <name type="common">Wild bactrian camel</name>
    <name type="synonym">Camelus bactrianus ferus</name>
    <dbReference type="NCBI Taxonomy" id="419612"/>
    <lineage>
        <taxon>Eukaryota</taxon>
        <taxon>Metazoa</taxon>
        <taxon>Chordata</taxon>
        <taxon>Craniata</taxon>
        <taxon>Vertebrata</taxon>
        <taxon>Euteleostomi</taxon>
        <taxon>Mammalia</taxon>
        <taxon>Eutheria</taxon>
        <taxon>Laurasiatheria</taxon>
        <taxon>Artiodactyla</taxon>
        <taxon>Tylopoda</taxon>
        <taxon>Camelidae</taxon>
        <taxon>Camelus</taxon>
    </lineage>
</organism>
<proteinExistence type="inferred from homology"/>
<evidence type="ECO:0000256" key="6">
    <source>
        <dbReference type="RuleBase" id="RU231113"/>
    </source>
</evidence>
<evidence type="ECO:0000313" key="8">
    <source>
        <dbReference type="Proteomes" id="UP000694856"/>
    </source>
</evidence>
<evidence type="ECO:0000259" key="7">
    <source>
        <dbReference type="Pfam" id="PF13841"/>
    </source>
</evidence>
<evidence type="ECO:0000256" key="3">
    <source>
        <dbReference type="ARBA" id="ARBA00022525"/>
    </source>
</evidence>
<evidence type="ECO:0000256" key="4">
    <source>
        <dbReference type="ARBA" id="ARBA00022729"/>
    </source>
</evidence>
<dbReference type="Pfam" id="PF13841">
    <property type="entry name" value="Defensin_beta_2"/>
    <property type="match status" value="1"/>
</dbReference>
<gene>
    <name evidence="9" type="primary">DEFB106B</name>
</gene>
<name>A0A8B8S255_CAMFR</name>
<keyword evidence="6" id="KW-0211">Defensin</keyword>
<feature type="signal peptide" evidence="6">
    <location>
        <begin position="1"/>
        <end position="19"/>
    </location>
</feature>
<feature type="domain" description="Beta-defensin" evidence="7">
    <location>
        <begin position="25"/>
        <end position="54"/>
    </location>
</feature>
<keyword evidence="5" id="KW-1015">Disulfide bond</keyword>
<keyword evidence="4 6" id="KW-0732">Signal</keyword>
<dbReference type="GO" id="GO:0045087">
    <property type="term" value="P:innate immune response"/>
    <property type="evidence" value="ECO:0007669"/>
    <property type="project" value="InterPro"/>
</dbReference>
<dbReference type="GO" id="GO:0042742">
    <property type="term" value="P:defense response to bacterium"/>
    <property type="evidence" value="ECO:0007669"/>
    <property type="project" value="UniProtKB-UniRule"/>
</dbReference>
<comment type="subcellular location">
    <subcellularLocation>
        <location evidence="1 6">Secreted</location>
    </subcellularLocation>
</comment>
<protein>
    <recommendedName>
        <fullName evidence="6">Beta-defensin</fullName>
    </recommendedName>
</protein>
<reference evidence="9" key="1">
    <citation type="submission" date="2025-08" db="UniProtKB">
        <authorList>
            <consortium name="RefSeq"/>
        </authorList>
    </citation>
    <scope>IDENTIFICATION</scope>
    <source>
        <tissue evidence="9">Ear skin</tissue>
    </source>
</reference>
<comment type="similarity">
    <text evidence="2 6">Belongs to the beta-defensin family.</text>
</comment>
<evidence type="ECO:0000313" key="9">
    <source>
        <dbReference type="RefSeq" id="XP_032324296.1"/>
    </source>
</evidence>
<dbReference type="Gene3D" id="3.10.360.10">
    <property type="entry name" value="Antimicrobial Peptide, Beta-defensin 2, Chain A"/>
    <property type="match status" value="1"/>
</dbReference>
<dbReference type="AlphaFoldDB" id="A0A8B8S255"/>
<evidence type="ECO:0000256" key="1">
    <source>
        <dbReference type="ARBA" id="ARBA00004613"/>
    </source>
</evidence>
<accession>A0A8B8S255</accession>
<comment type="function">
    <text evidence="6">Has antibacterial activity.</text>
</comment>
<dbReference type="CTD" id="503841"/>
<feature type="chain" id="PRO_5034649722" description="Beta-defensin" evidence="6">
    <location>
        <begin position="20"/>
        <end position="63"/>
    </location>
</feature>
<evidence type="ECO:0000256" key="2">
    <source>
        <dbReference type="ARBA" id="ARBA00007371"/>
    </source>
</evidence>
<dbReference type="InterPro" id="IPR025933">
    <property type="entry name" value="Beta_defensin_dom"/>
</dbReference>
<dbReference type="KEGG" id="cfr:116659983"/>
<keyword evidence="6" id="KW-0044">Antibiotic</keyword>
<keyword evidence="3 6" id="KW-0964">Secreted</keyword>
<sequence>MRTFLVLFAVCLFLAPARNGFFDERCYRLKGRCVRSCQKNEELVGLCQKSQQCCLILQPCWKS</sequence>
<dbReference type="SUPFAM" id="SSF57392">
    <property type="entry name" value="Defensin-like"/>
    <property type="match status" value="1"/>
</dbReference>
<keyword evidence="8" id="KW-1185">Reference proteome</keyword>
<evidence type="ECO:0000256" key="5">
    <source>
        <dbReference type="ARBA" id="ARBA00023157"/>
    </source>
</evidence>
<dbReference type="RefSeq" id="XP_032324296.1">
    <property type="nucleotide sequence ID" value="XM_032468405.1"/>
</dbReference>
<dbReference type="GO" id="GO:0005576">
    <property type="term" value="C:extracellular region"/>
    <property type="evidence" value="ECO:0007669"/>
    <property type="project" value="UniProtKB-SubCell"/>
</dbReference>
<dbReference type="Proteomes" id="UP000694856">
    <property type="component" value="Chromosome 26"/>
</dbReference>
<keyword evidence="6" id="KW-0929">Antimicrobial</keyword>
<dbReference type="GeneID" id="116659983"/>